<dbReference type="AlphaFoldDB" id="A0A5K7YRK9"/>
<dbReference type="PROSITE" id="PS00060">
    <property type="entry name" value="ADH_IRON_2"/>
    <property type="match status" value="1"/>
</dbReference>
<dbReference type="GO" id="GO:0004022">
    <property type="term" value="F:alcohol dehydrogenase (NAD+) activity"/>
    <property type="evidence" value="ECO:0007669"/>
    <property type="project" value="TreeGrafter"/>
</dbReference>
<gene>
    <name evidence="7" type="ORF">DSCA_28540</name>
</gene>
<evidence type="ECO:0000259" key="5">
    <source>
        <dbReference type="Pfam" id="PF00465"/>
    </source>
</evidence>
<keyword evidence="3" id="KW-0560">Oxidoreductase</keyword>
<dbReference type="Gene3D" id="1.20.1090.10">
    <property type="entry name" value="Dehydroquinate synthase-like - alpha domain"/>
    <property type="match status" value="1"/>
</dbReference>
<dbReference type="FunFam" id="3.40.50.1970:FF:000003">
    <property type="entry name" value="Alcohol dehydrogenase, iron-containing"/>
    <property type="match status" value="1"/>
</dbReference>
<dbReference type="EMBL" id="AP021874">
    <property type="protein sequence ID" value="BBO68924.1"/>
    <property type="molecule type" value="Genomic_DNA"/>
</dbReference>
<keyword evidence="4" id="KW-0520">NAD</keyword>
<comment type="cofactor">
    <cofactor evidence="1">
        <name>Fe cation</name>
        <dbReference type="ChEBI" id="CHEBI:24875"/>
    </cofactor>
</comment>
<dbReference type="Proteomes" id="UP000427906">
    <property type="component" value="Chromosome"/>
</dbReference>
<dbReference type="CDD" id="cd17814">
    <property type="entry name" value="Fe-ADH-like"/>
    <property type="match status" value="1"/>
</dbReference>
<dbReference type="PROSITE" id="PS00913">
    <property type="entry name" value="ADH_IRON_1"/>
    <property type="match status" value="1"/>
</dbReference>
<reference evidence="7 8" key="1">
    <citation type="submission" date="2019-11" db="EMBL/GenBank/DDBJ databases">
        <title>Comparative genomics of hydrocarbon-degrading Desulfosarcina strains.</title>
        <authorList>
            <person name="Watanabe M."/>
            <person name="Kojima H."/>
            <person name="Fukui M."/>
        </authorList>
    </citation>
    <scope>NUCLEOTIDE SEQUENCE [LARGE SCALE GENOMIC DNA]</scope>
    <source>
        <strain evidence="7 8">PL12</strain>
    </source>
</reference>
<feature type="domain" description="Alcohol dehydrogenase iron-type/glycerol dehydrogenase GldA" evidence="5">
    <location>
        <begin position="16"/>
        <end position="182"/>
    </location>
</feature>
<dbReference type="GO" id="GO:0046872">
    <property type="term" value="F:metal ion binding"/>
    <property type="evidence" value="ECO:0007669"/>
    <property type="project" value="InterPro"/>
</dbReference>
<dbReference type="InterPro" id="IPR018211">
    <property type="entry name" value="ADH_Fe_CS"/>
</dbReference>
<name>A0A5K7YRK9_9BACT</name>
<dbReference type="Pfam" id="PF25137">
    <property type="entry name" value="ADH_Fe_C"/>
    <property type="match status" value="1"/>
</dbReference>
<dbReference type="FunFam" id="1.20.1090.10:FF:000001">
    <property type="entry name" value="Aldehyde-alcohol dehydrogenase"/>
    <property type="match status" value="1"/>
</dbReference>
<dbReference type="SUPFAM" id="SSF56796">
    <property type="entry name" value="Dehydroquinate synthase-like"/>
    <property type="match status" value="1"/>
</dbReference>
<dbReference type="PANTHER" id="PTHR11496">
    <property type="entry name" value="ALCOHOL DEHYDROGENASE"/>
    <property type="match status" value="1"/>
</dbReference>
<evidence type="ECO:0000256" key="3">
    <source>
        <dbReference type="ARBA" id="ARBA00023002"/>
    </source>
</evidence>
<sequence>MDAKTLLNLRKFLVPEIVYGASALGLAGRHAGNFGASKVLLVTDPGVIAAGWAHKVAASLSEAGIPFTVFSDVTPNPKDHEVMAGAGVYAGEACDLIMAVGGGSPMDCAKGIGVVVGNQGHVLDFEGVDAIPNPGPPLIFIPTTAGSSADISQFAIILDTRRQVKIAIISKMVVPDISLVDPETTLTMPAELTAATGMDALCHAFESFVSSAASPLTDMAALQAVRLIVGNLPGACRQPSSCTFRDNMMMASLMAGLAFSNASLGLVHAMAHSLGGARNLAHGECNALLLEKVVAFNFPAASEKYSQLAAAMGVQAGAGDPSEIASALEDRIASLRRGLGITRRLRDLGVAAGDIPGLAAHASMDPCLATNPRDAAPAEIETLFEKIF</sequence>
<evidence type="ECO:0000256" key="4">
    <source>
        <dbReference type="ARBA" id="ARBA00023027"/>
    </source>
</evidence>
<dbReference type="KEGG" id="dalk:DSCA_28540"/>
<organism evidence="7 8">
    <name type="scientific">Desulfosarcina alkanivorans</name>
    <dbReference type="NCBI Taxonomy" id="571177"/>
    <lineage>
        <taxon>Bacteria</taxon>
        <taxon>Pseudomonadati</taxon>
        <taxon>Thermodesulfobacteriota</taxon>
        <taxon>Desulfobacteria</taxon>
        <taxon>Desulfobacterales</taxon>
        <taxon>Desulfosarcinaceae</taxon>
        <taxon>Desulfosarcina</taxon>
    </lineage>
</organism>
<evidence type="ECO:0000256" key="2">
    <source>
        <dbReference type="ARBA" id="ARBA00007358"/>
    </source>
</evidence>
<dbReference type="InterPro" id="IPR001670">
    <property type="entry name" value="ADH_Fe/GldA"/>
</dbReference>
<dbReference type="Pfam" id="PF00465">
    <property type="entry name" value="Fe-ADH"/>
    <property type="match status" value="1"/>
</dbReference>
<dbReference type="InterPro" id="IPR039697">
    <property type="entry name" value="Alcohol_dehydrogenase_Fe"/>
</dbReference>
<evidence type="ECO:0000259" key="6">
    <source>
        <dbReference type="Pfam" id="PF25137"/>
    </source>
</evidence>
<dbReference type="RefSeq" id="WP_155317018.1">
    <property type="nucleotide sequence ID" value="NZ_AP021874.1"/>
</dbReference>
<evidence type="ECO:0000313" key="7">
    <source>
        <dbReference type="EMBL" id="BBO68924.1"/>
    </source>
</evidence>
<dbReference type="InterPro" id="IPR056798">
    <property type="entry name" value="ADH_Fe_C"/>
</dbReference>
<accession>A0A5K7YRK9</accession>
<protein>
    <submittedName>
        <fullName evidence="7">Alcohol dehydrogenase</fullName>
    </submittedName>
</protein>
<keyword evidence="8" id="KW-1185">Reference proteome</keyword>
<evidence type="ECO:0000256" key="1">
    <source>
        <dbReference type="ARBA" id="ARBA00001962"/>
    </source>
</evidence>
<dbReference type="OrthoDB" id="9778433at2"/>
<dbReference type="PANTHER" id="PTHR11496:SF102">
    <property type="entry name" value="ALCOHOL DEHYDROGENASE 4"/>
    <property type="match status" value="1"/>
</dbReference>
<evidence type="ECO:0000313" key="8">
    <source>
        <dbReference type="Proteomes" id="UP000427906"/>
    </source>
</evidence>
<proteinExistence type="inferred from homology"/>
<dbReference type="Gene3D" id="3.40.50.1970">
    <property type="match status" value="1"/>
</dbReference>
<dbReference type="NCBIfam" id="NF041833">
    <property type="entry name" value="Fe_ADH_ErcA"/>
    <property type="match status" value="1"/>
</dbReference>
<comment type="similarity">
    <text evidence="2">Belongs to the iron-containing alcohol dehydrogenase family.</text>
</comment>
<feature type="domain" description="Fe-containing alcohol dehydrogenase-like C-terminal" evidence="6">
    <location>
        <begin position="193"/>
        <end position="387"/>
    </location>
</feature>